<evidence type="ECO:0000256" key="2">
    <source>
        <dbReference type="ARBA" id="ARBA00022448"/>
    </source>
</evidence>
<accession>A0A936N9X3</accession>
<keyword evidence="5 6" id="KW-0472">Membrane</keyword>
<dbReference type="EMBL" id="JADJZA010000001">
    <property type="protein sequence ID" value="MBK9296328.1"/>
    <property type="molecule type" value="Genomic_DNA"/>
</dbReference>
<sequence length="315" mass="32994">MSDEPKGHRRAVLVALAANVAVGVSKLLGFLLTGSVALLAECLHSLADSGNQGLLLLGARRARAAPTQERPFGRGRERYFWAFVVGLILFGLGGVVSIIEGVRKLGDPSHGVDHAAVALTLIGVAALFEASSLRVGVRAARRSIRPGAGLWQGLRESRDPEVAVVVYEDTGALIGLALAASGIGASALTDNGVFDAAATIAIGMLLCGIATRLTIEMHSLLIGEPATALDLERIRSAVSSVDGVASILNLRTEHIGPDDLLVCVKVAFSEPVDFDGLIRVIDEIEAGVVAAVPATLTCYVEPDRRDSRRIGKVWT</sequence>
<organism evidence="8 9">
    <name type="scientific">Candidatus Neomicrothrix subdominans</name>
    <dbReference type="NCBI Taxonomy" id="2954438"/>
    <lineage>
        <taxon>Bacteria</taxon>
        <taxon>Bacillati</taxon>
        <taxon>Actinomycetota</taxon>
        <taxon>Acidimicrobiia</taxon>
        <taxon>Acidimicrobiales</taxon>
        <taxon>Microthrixaceae</taxon>
        <taxon>Candidatus Neomicrothrix</taxon>
    </lineage>
</organism>
<dbReference type="Proteomes" id="UP000727993">
    <property type="component" value="Unassembled WGS sequence"/>
</dbReference>
<dbReference type="PANTHER" id="PTHR13414">
    <property type="entry name" value="HUEL-CATION TRANSPORTER"/>
    <property type="match status" value="1"/>
</dbReference>
<evidence type="ECO:0000313" key="9">
    <source>
        <dbReference type="Proteomes" id="UP000727993"/>
    </source>
</evidence>
<dbReference type="NCBIfam" id="TIGR01297">
    <property type="entry name" value="CDF"/>
    <property type="match status" value="1"/>
</dbReference>
<gene>
    <name evidence="8" type="ORF">IPN02_05575</name>
</gene>
<dbReference type="GO" id="GO:0006829">
    <property type="term" value="P:zinc ion transport"/>
    <property type="evidence" value="ECO:0007669"/>
    <property type="project" value="InterPro"/>
</dbReference>
<dbReference type="Gene3D" id="1.20.1510.10">
    <property type="entry name" value="Cation efflux protein transmembrane domain"/>
    <property type="match status" value="1"/>
</dbReference>
<dbReference type="Pfam" id="PF01545">
    <property type="entry name" value="Cation_efflux"/>
    <property type="match status" value="1"/>
</dbReference>
<feature type="transmembrane region" description="Helical" evidence="6">
    <location>
        <begin position="115"/>
        <end position="137"/>
    </location>
</feature>
<name>A0A936N9X3_9ACTN</name>
<dbReference type="GO" id="GO:0008324">
    <property type="term" value="F:monoatomic cation transmembrane transporter activity"/>
    <property type="evidence" value="ECO:0007669"/>
    <property type="project" value="InterPro"/>
</dbReference>
<dbReference type="InterPro" id="IPR002524">
    <property type="entry name" value="Cation_efflux"/>
</dbReference>
<evidence type="ECO:0000256" key="6">
    <source>
        <dbReference type="SAM" id="Phobius"/>
    </source>
</evidence>
<reference evidence="8 9" key="1">
    <citation type="submission" date="2020-10" db="EMBL/GenBank/DDBJ databases">
        <title>Connecting structure to function with the recovery of over 1000 high-quality activated sludge metagenome-assembled genomes encoding full-length rRNA genes using long-read sequencing.</title>
        <authorList>
            <person name="Singleton C.M."/>
            <person name="Petriglieri F."/>
            <person name="Kristensen J.M."/>
            <person name="Kirkegaard R.H."/>
            <person name="Michaelsen T.Y."/>
            <person name="Andersen M.H."/>
            <person name="Karst S.M."/>
            <person name="Dueholm M.S."/>
            <person name="Nielsen P.H."/>
            <person name="Albertsen M."/>
        </authorList>
    </citation>
    <scope>NUCLEOTIDE SEQUENCE [LARGE SCALE GENOMIC DNA]</scope>
    <source>
        <strain evidence="8">Lyne_18-Q3-R50-59_MAXAC.006</strain>
    </source>
</reference>
<dbReference type="InterPro" id="IPR027469">
    <property type="entry name" value="Cation_efflux_TMD_sf"/>
</dbReference>
<dbReference type="InterPro" id="IPR040177">
    <property type="entry name" value="SLC30A9"/>
</dbReference>
<keyword evidence="2" id="KW-0813">Transport</keyword>
<dbReference type="GO" id="GO:0016020">
    <property type="term" value="C:membrane"/>
    <property type="evidence" value="ECO:0007669"/>
    <property type="project" value="UniProtKB-SubCell"/>
</dbReference>
<comment type="caution">
    <text evidence="8">The sequence shown here is derived from an EMBL/GenBank/DDBJ whole genome shotgun (WGS) entry which is preliminary data.</text>
</comment>
<evidence type="ECO:0000256" key="5">
    <source>
        <dbReference type="ARBA" id="ARBA00023136"/>
    </source>
</evidence>
<evidence type="ECO:0000256" key="3">
    <source>
        <dbReference type="ARBA" id="ARBA00022692"/>
    </source>
</evidence>
<dbReference type="PANTHER" id="PTHR13414:SF9">
    <property type="entry name" value="PROTON-COUPLED ZINC ANTIPORTER SLC30A9, MITOCHONDRIAL"/>
    <property type="match status" value="1"/>
</dbReference>
<evidence type="ECO:0000313" key="8">
    <source>
        <dbReference type="EMBL" id="MBK9296328.1"/>
    </source>
</evidence>
<comment type="subcellular location">
    <subcellularLocation>
        <location evidence="1">Membrane</location>
        <topology evidence="1">Multi-pass membrane protein</topology>
    </subcellularLocation>
</comment>
<feature type="transmembrane region" description="Helical" evidence="6">
    <location>
        <begin position="12"/>
        <end position="32"/>
    </location>
</feature>
<dbReference type="SUPFAM" id="SSF161111">
    <property type="entry name" value="Cation efflux protein transmembrane domain-like"/>
    <property type="match status" value="1"/>
</dbReference>
<evidence type="ECO:0000259" key="7">
    <source>
        <dbReference type="Pfam" id="PF01545"/>
    </source>
</evidence>
<dbReference type="InterPro" id="IPR058533">
    <property type="entry name" value="Cation_efflux_TM"/>
</dbReference>
<protein>
    <submittedName>
        <fullName evidence="8">Cation diffusion facilitator family transporter</fullName>
    </submittedName>
</protein>
<feature type="transmembrane region" description="Helical" evidence="6">
    <location>
        <begin position="79"/>
        <end position="99"/>
    </location>
</feature>
<dbReference type="SUPFAM" id="SSF160240">
    <property type="entry name" value="Cation efflux protein cytoplasmic domain-like"/>
    <property type="match status" value="1"/>
</dbReference>
<evidence type="ECO:0000256" key="4">
    <source>
        <dbReference type="ARBA" id="ARBA00022989"/>
    </source>
</evidence>
<keyword evidence="3 6" id="KW-0812">Transmembrane</keyword>
<dbReference type="AlphaFoldDB" id="A0A936N9X3"/>
<evidence type="ECO:0000256" key="1">
    <source>
        <dbReference type="ARBA" id="ARBA00004141"/>
    </source>
</evidence>
<proteinExistence type="predicted"/>
<dbReference type="InterPro" id="IPR036837">
    <property type="entry name" value="Cation_efflux_CTD_sf"/>
</dbReference>
<keyword evidence="4 6" id="KW-1133">Transmembrane helix</keyword>
<feature type="domain" description="Cation efflux protein transmembrane" evidence="7">
    <location>
        <begin position="12"/>
        <end position="221"/>
    </location>
</feature>